<keyword evidence="14" id="KW-0325">Glycoprotein</keyword>
<evidence type="ECO:0000256" key="14">
    <source>
        <dbReference type="ARBA" id="ARBA00023180"/>
    </source>
</evidence>
<evidence type="ECO:0000256" key="2">
    <source>
        <dbReference type="ARBA" id="ARBA00022475"/>
    </source>
</evidence>
<dbReference type="SMART" id="SM00220">
    <property type="entry name" value="S_TKc"/>
    <property type="match status" value="1"/>
</dbReference>
<dbReference type="InterPro" id="IPR011009">
    <property type="entry name" value="Kinase-like_dom_sf"/>
</dbReference>
<keyword evidence="4" id="KW-0808">Transferase</keyword>
<dbReference type="Gene3D" id="2.90.10.10">
    <property type="entry name" value="Bulb-type lectin domain"/>
    <property type="match status" value="1"/>
</dbReference>
<organism evidence="20 21">
    <name type="scientific">Ceratodon purpureus</name>
    <name type="common">Fire moss</name>
    <name type="synonym">Dicranum purpureum</name>
    <dbReference type="NCBI Taxonomy" id="3225"/>
    <lineage>
        <taxon>Eukaryota</taxon>
        <taxon>Viridiplantae</taxon>
        <taxon>Streptophyta</taxon>
        <taxon>Embryophyta</taxon>
        <taxon>Bryophyta</taxon>
        <taxon>Bryophytina</taxon>
        <taxon>Bryopsida</taxon>
        <taxon>Dicranidae</taxon>
        <taxon>Pseudoditrichales</taxon>
        <taxon>Ditrichaceae</taxon>
        <taxon>Ceratodon</taxon>
    </lineage>
</organism>
<keyword evidence="8" id="KW-0418">Kinase</keyword>
<keyword evidence="12" id="KW-1015">Disulfide bond</keyword>
<dbReference type="InterPro" id="IPR001480">
    <property type="entry name" value="Bulb-type_lectin_dom"/>
</dbReference>
<dbReference type="GO" id="GO:0005886">
    <property type="term" value="C:plasma membrane"/>
    <property type="evidence" value="ECO:0007669"/>
    <property type="project" value="UniProtKB-SubCell"/>
</dbReference>
<evidence type="ECO:0000256" key="4">
    <source>
        <dbReference type="ARBA" id="ARBA00022679"/>
    </source>
</evidence>
<evidence type="ECO:0000256" key="13">
    <source>
        <dbReference type="ARBA" id="ARBA00023170"/>
    </source>
</evidence>
<dbReference type="Gene3D" id="3.30.200.20">
    <property type="entry name" value="Phosphorylase Kinase, domain 1"/>
    <property type="match status" value="1"/>
</dbReference>
<dbReference type="PIRSF" id="PIRSF000641">
    <property type="entry name" value="SRK"/>
    <property type="match status" value="1"/>
</dbReference>
<keyword evidence="21" id="KW-1185">Reference proteome</keyword>
<evidence type="ECO:0000256" key="7">
    <source>
        <dbReference type="ARBA" id="ARBA00022741"/>
    </source>
</evidence>
<feature type="transmembrane region" description="Helical" evidence="16">
    <location>
        <begin position="489"/>
        <end position="515"/>
    </location>
</feature>
<feature type="domain" description="Bulb-type lectin" evidence="19">
    <location>
        <begin position="45"/>
        <end position="170"/>
    </location>
</feature>
<evidence type="ECO:0000256" key="8">
    <source>
        <dbReference type="ARBA" id="ARBA00022777"/>
    </source>
</evidence>
<name>A0A8T0GP50_CERPU</name>
<dbReference type="SUPFAM" id="SSF51110">
    <property type="entry name" value="alpha-D-mannose-specific plant lectins"/>
    <property type="match status" value="1"/>
</dbReference>
<feature type="signal peptide" evidence="17">
    <location>
        <begin position="1"/>
        <end position="34"/>
    </location>
</feature>
<evidence type="ECO:0000256" key="16">
    <source>
        <dbReference type="SAM" id="Phobius"/>
    </source>
</evidence>
<dbReference type="InterPro" id="IPR000719">
    <property type="entry name" value="Prot_kinase_dom"/>
</dbReference>
<keyword evidence="13" id="KW-0675">Receptor</keyword>
<evidence type="ECO:0000259" key="19">
    <source>
        <dbReference type="PROSITE" id="PS50927"/>
    </source>
</evidence>
<keyword evidence="10 16" id="KW-1133">Transmembrane helix</keyword>
<dbReference type="PROSITE" id="PS00107">
    <property type="entry name" value="PROTEIN_KINASE_ATP"/>
    <property type="match status" value="1"/>
</dbReference>
<keyword evidence="9 15" id="KW-0067">ATP-binding</keyword>
<sequence>MTSGFCPRLKHIECLTRLILPLSLLNLVIQAVHGELHLPVQGTSSQLPLSSILKPNSPSLVSGNGTFTLGFFSSSNNPGRFGLGIWYNVQISAGNQTVVWMLQRNANLSDDASLGLSGSGVLQLIDTMNGNPQLLWTSGNNLPGAVLELQDDGNLVLRDATASVIWQSFDMPTDTLLPGQVLRAASNLSLVSWRGADDWAEGYYFCSWLPINGMIFLTLYWNGNSIDGWNHSSWSSNVTDNNGANVYPYVVDYPGSDTMYLAGGSFNGTFFVGNESTGTFHTVMSSVSHNQGLRRVTLDHNGVLRLYSWAYGNNENSWTVESIWPRHPCAVFAECGPYGVCSKVSEQQAYLGTCSCPDGFNYINQNDPLKGCKRKYPVLPDACALNVTKLEMRRAVVGYTDFPFASRLYPYVNTTDEQWCVSRCLNDCRCAGAVFWRGGARCYIKSEPLFNGGFQLDPSSSDIANHSSYLKVLNTSSLDSPSGHGRKPYVIIGASVAAGVVLVCVAMAFIGWMYWKQRHMTKLLPKFAQLGALDMCPRKFTYRELSVATKNFSQSELIGTGGMGSVYKGILRPTGAIVAVKCIRHEARGSEQVFLAEASSISQIRHRSLVQLRGWCIEDERLLLVYDYMPNGSLDHWLYDDRSEASKRGRQQRSGKLLSWSLRSSILTDIAAALTYLHEDWQQCVLHRDIKSGNVLLDAEFNAHLGDFGLARLIDHQKMEKTTLMAGTLGYMAPEMPYTGKATKETDVFSFGVLMLEVVCGKKPVDSASDLDSLENPEDIVLLHRVQRAHQEGNLLATVDPRLRITTLHSDRISESKLKRSESDDETETDFSSALCRRIEEEKKLEDEQQTIVLKLGLLCCLPHPSARPSMRLVHQILLTGDATAIPELPDTTQWTHLDILASFRIGFHPHSLGQESRSLSSTSSGAAFTLVNCQAHK</sequence>
<dbReference type="PROSITE" id="PS50011">
    <property type="entry name" value="PROTEIN_KINASE_DOM"/>
    <property type="match status" value="1"/>
</dbReference>
<feature type="domain" description="Protein kinase" evidence="18">
    <location>
        <begin position="552"/>
        <end position="878"/>
    </location>
</feature>
<dbReference type="Pfam" id="PF00069">
    <property type="entry name" value="Pkinase"/>
    <property type="match status" value="1"/>
</dbReference>
<keyword evidence="6 17" id="KW-0732">Signal</keyword>
<comment type="subcellular location">
    <subcellularLocation>
        <location evidence="1">Cell membrane</location>
        <topology evidence="1">Single-pass type I membrane protein</topology>
    </subcellularLocation>
</comment>
<dbReference type="PANTHER" id="PTHR47974">
    <property type="entry name" value="OS07G0415500 PROTEIN"/>
    <property type="match status" value="1"/>
</dbReference>
<evidence type="ECO:0000256" key="5">
    <source>
        <dbReference type="ARBA" id="ARBA00022692"/>
    </source>
</evidence>
<evidence type="ECO:0000256" key="15">
    <source>
        <dbReference type="PROSITE-ProRule" id="PRU10141"/>
    </source>
</evidence>
<dbReference type="GO" id="GO:0004674">
    <property type="term" value="F:protein serine/threonine kinase activity"/>
    <property type="evidence" value="ECO:0007669"/>
    <property type="project" value="UniProtKB-KW"/>
</dbReference>
<evidence type="ECO:0000313" key="20">
    <source>
        <dbReference type="EMBL" id="KAG0561366.1"/>
    </source>
</evidence>
<evidence type="ECO:0000256" key="11">
    <source>
        <dbReference type="ARBA" id="ARBA00023136"/>
    </source>
</evidence>
<evidence type="ECO:0000313" key="21">
    <source>
        <dbReference type="Proteomes" id="UP000822688"/>
    </source>
</evidence>
<dbReference type="SUPFAM" id="SSF56112">
    <property type="entry name" value="Protein kinase-like (PK-like)"/>
    <property type="match status" value="1"/>
</dbReference>
<dbReference type="SMART" id="SM00108">
    <property type="entry name" value="B_lectin"/>
    <property type="match status" value="1"/>
</dbReference>
<comment type="caution">
    <text evidence="20">The sequence shown here is derived from an EMBL/GenBank/DDBJ whole genome shotgun (WGS) entry which is preliminary data.</text>
</comment>
<gene>
    <name evidence="20" type="ORF">KC19_9G059300</name>
</gene>
<reference evidence="20" key="1">
    <citation type="submission" date="2020-06" db="EMBL/GenBank/DDBJ databases">
        <title>WGS assembly of Ceratodon purpureus strain R40.</title>
        <authorList>
            <person name="Carey S.B."/>
            <person name="Jenkins J."/>
            <person name="Shu S."/>
            <person name="Lovell J.T."/>
            <person name="Sreedasyam A."/>
            <person name="Maumus F."/>
            <person name="Tiley G.P."/>
            <person name="Fernandez-Pozo N."/>
            <person name="Barry K."/>
            <person name="Chen C."/>
            <person name="Wang M."/>
            <person name="Lipzen A."/>
            <person name="Daum C."/>
            <person name="Saski C.A."/>
            <person name="Payton A.C."/>
            <person name="Mcbreen J.C."/>
            <person name="Conrad R.E."/>
            <person name="Kollar L.M."/>
            <person name="Olsson S."/>
            <person name="Huttunen S."/>
            <person name="Landis J.B."/>
            <person name="Wickett N.J."/>
            <person name="Johnson M.G."/>
            <person name="Rensing S.A."/>
            <person name="Grimwood J."/>
            <person name="Schmutz J."/>
            <person name="Mcdaniel S.F."/>
        </authorList>
    </citation>
    <scope>NUCLEOTIDE SEQUENCE</scope>
    <source>
        <strain evidence="20">R40</strain>
    </source>
</reference>
<evidence type="ECO:0000256" key="12">
    <source>
        <dbReference type="ARBA" id="ARBA00023157"/>
    </source>
</evidence>
<dbReference type="PROSITE" id="PS50927">
    <property type="entry name" value="BULB_LECTIN"/>
    <property type="match status" value="1"/>
</dbReference>
<dbReference type="InterPro" id="IPR000858">
    <property type="entry name" value="S_locus_glycoprot_dom"/>
</dbReference>
<feature type="chain" id="PRO_5035784401" description="Non-specific serine/threonine protein kinase" evidence="17">
    <location>
        <begin position="35"/>
        <end position="938"/>
    </location>
</feature>
<dbReference type="PANTHER" id="PTHR47974:SF9">
    <property type="entry name" value="RECEPTOR-LIKE SERINE_THREONINE-PROTEIN KINASE"/>
    <property type="match status" value="1"/>
</dbReference>
<dbReference type="Pfam" id="PF01453">
    <property type="entry name" value="B_lectin"/>
    <property type="match status" value="1"/>
</dbReference>
<dbReference type="InterPro" id="IPR017441">
    <property type="entry name" value="Protein_kinase_ATP_BS"/>
</dbReference>
<evidence type="ECO:0000256" key="9">
    <source>
        <dbReference type="ARBA" id="ARBA00022840"/>
    </source>
</evidence>
<dbReference type="InterPro" id="IPR036426">
    <property type="entry name" value="Bulb-type_lectin_dom_sf"/>
</dbReference>
<dbReference type="FunFam" id="1.10.510.10:FF:000240">
    <property type="entry name" value="Lectin-domain containing receptor kinase A4.3"/>
    <property type="match status" value="1"/>
</dbReference>
<protein>
    <recommendedName>
        <fullName evidence="22">Non-specific serine/threonine protein kinase</fullName>
    </recommendedName>
</protein>
<keyword evidence="7 15" id="KW-0547">Nucleotide-binding</keyword>
<evidence type="ECO:0000259" key="18">
    <source>
        <dbReference type="PROSITE" id="PS50011"/>
    </source>
</evidence>
<evidence type="ECO:0000256" key="6">
    <source>
        <dbReference type="ARBA" id="ARBA00022729"/>
    </source>
</evidence>
<dbReference type="GO" id="GO:0002229">
    <property type="term" value="P:defense response to oomycetes"/>
    <property type="evidence" value="ECO:0007669"/>
    <property type="project" value="UniProtKB-ARBA"/>
</dbReference>
<dbReference type="GO" id="GO:0005524">
    <property type="term" value="F:ATP binding"/>
    <property type="evidence" value="ECO:0007669"/>
    <property type="project" value="UniProtKB-UniRule"/>
</dbReference>
<dbReference type="EMBL" id="CM026430">
    <property type="protein sequence ID" value="KAG0561366.1"/>
    <property type="molecule type" value="Genomic_DNA"/>
</dbReference>
<dbReference type="GO" id="GO:0048544">
    <property type="term" value="P:recognition of pollen"/>
    <property type="evidence" value="ECO:0007669"/>
    <property type="project" value="InterPro"/>
</dbReference>
<proteinExistence type="predicted"/>
<feature type="binding site" evidence="15">
    <location>
        <position position="581"/>
    </location>
    <ligand>
        <name>ATP</name>
        <dbReference type="ChEBI" id="CHEBI:30616"/>
    </ligand>
</feature>
<dbReference type="Gene3D" id="1.10.510.10">
    <property type="entry name" value="Transferase(Phosphotransferase) domain 1"/>
    <property type="match status" value="1"/>
</dbReference>
<dbReference type="Proteomes" id="UP000822688">
    <property type="component" value="Chromosome 9"/>
</dbReference>
<dbReference type="CDD" id="cd00028">
    <property type="entry name" value="B_lectin"/>
    <property type="match status" value="1"/>
</dbReference>
<keyword evidence="2" id="KW-1003">Cell membrane</keyword>
<accession>A0A8T0GP50</accession>
<keyword evidence="5 16" id="KW-0812">Transmembrane</keyword>
<dbReference type="Pfam" id="PF00954">
    <property type="entry name" value="S_locus_glycop"/>
    <property type="match status" value="1"/>
</dbReference>
<evidence type="ECO:0000256" key="3">
    <source>
        <dbReference type="ARBA" id="ARBA00022527"/>
    </source>
</evidence>
<evidence type="ECO:0000256" key="1">
    <source>
        <dbReference type="ARBA" id="ARBA00004251"/>
    </source>
</evidence>
<dbReference type="AlphaFoldDB" id="A0A8T0GP50"/>
<dbReference type="InterPro" id="IPR024171">
    <property type="entry name" value="SRK-like_kinase"/>
</dbReference>
<dbReference type="PROSITE" id="PS00108">
    <property type="entry name" value="PROTEIN_KINASE_ST"/>
    <property type="match status" value="1"/>
</dbReference>
<evidence type="ECO:0000256" key="10">
    <source>
        <dbReference type="ARBA" id="ARBA00022989"/>
    </source>
</evidence>
<evidence type="ECO:0008006" key="22">
    <source>
        <dbReference type="Google" id="ProtNLM"/>
    </source>
</evidence>
<keyword evidence="11 16" id="KW-0472">Membrane</keyword>
<evidence type="ECO:0000256" key="17">
    <source>
        <dbReference type="SAM" id="SignalP"/>
    </source>
</evidence>
<dbReference type="InterPro" id="IPR008271">
    <property type="entry name" value="Ser/Thr_kinase_AS"/>
</dbReference>
<keyword evidence="3" id="KW-0723">Serine/threonine-protein kinase</keyword>